<comment type="similarity">
    <text evidence="1">Belongs to the peptidase C48 family.</text>
</comment>
<name>A0A9P7SEA1_9HYPO</name>
<feature type="region of interest" description="Disordered" evidence="6">
    <location>
        <begin position="576"/>
        <end position="613"/>
    </location>
</feature>
<dbReference type="PANTHER" id="PTHR12606:SF141">
    <property type="entry name" value="GH15225P-RELATED"/>
    <property type="match status" value="1"/>
</dbReference>
<evidence type="ECO:0000313" key="8">
    <source>
        <dbReference type="EMBL" id="KAG5931856.1"/>
    </source>
</evidence>
<dbReference type="Proteomes" id="UP000706124">
    <property type="component" value="Unassembled WGS sequence"/>
</dbReference>
<keyword evidence="4" id="KW-0788">Thiol protease</keyword>
<keyword evidence="9" id="KW-1185">Reference proteome</keyword>
<dbReference type="GO" id="GO:0005634">
    <property type="term" value="C:nucleus"/>
    <property type="evidence" value="ECO:0007669"/>
    <property type="project" value="TreeGrafter"/>
</dbReference>
<evidence type="ECO:0000256" key="6">
    <source>
        <dbReference type="SAM" id="MobiDB-lite"/>
    </source>
</evidence>
<dbReference type="PANTHER" id="PTHR12606">
    <property type="entry name" value="SENTRIN/SUMO-SPECIFIC PROTEASE"/>
    <property type="match status" value="1"/>
</dbReference>
<dbReference type="GO" id="GO:0016929">
    <property type="term" value="F:deSUMOylase activity"/>
    <property type="evidence" value="ECO:0007669"/>
    <property type="project" value="TreeGrafter"/>
</dbReference>
<dbReference type="Pfam" id="PF02902">
    <property type="entry name" value="Peptidase_C48"/>
    <property type="match status" value="1"/>
</dbReference>
<protein>
    <recommendedName>
        <fullName evidence="7">Ubiquitin-like protease family profile domain-containing protein</fullName>
    </recommendedName>
</protein>
<feature type="coiled-coil region" evidence="5">
    <location>
        <begin position="804"/>
        <end position="832"/>
    </location>
</feature>
<dbReference type="SUPFAM" id="SSF54001">
    <property type="entry name" value="Cysteine proteinases"/>
    <property type="match status" value="1"/>
</dbReference>
<sequence>MTPELLLRWLFALVVHSFLALRRLLHYTYSTLEHVSGSRESEGQSSSIGRGTGINLDRIETERSGDQADRIDDANSDLVFVAAVESIPETSISRSSKASEYVTAVRLVDGRETPGPQRRFGRAPVTFTGQCRLIRCANRPRNPRRPWLPRFPKLRRRISPRVCNLPSQDPSQRPSSRTFPNQTFLIDTVYPRLETTDQRQADIDNVLRSVRSLRLWDPPRRQAISSAIQSAPLRPVPNNVPLFVEINGICTKKRHAKDTEIDLVAALHYTQDESPSSCITISRSPIISDSKVGYQNRKKEHMVDLRTLSRGVTGMMTNVISCLSDLGDRFRRCLYNPPSAVFETRSYAPIRLSTELHVASKRRRIALADSDFEWLDRDGLNVLISRYHQLRDCFQRSCDVVRNCPSRSQVNKILWPLLSVLANDDDDFRKLESGQDGYDLSSLYLLFCQDMFGFLDGVYEISTFIKVKNQYPIVPRDFQYTLTKKMQETVNRTKNLTSAPALVPVLRDLLDEGNQLDDYTLPIDIIGAVALDMAAMAHNIIFPSFVKYNHFHRKLLEQFLPSHLRAWTFDEVPGTYPQENSRASEPSNATKETRVGEPDVSRTISPSTPPPHIKRLERTKTAYLRAQLLADEVAQLTPAGFKAKFHGRDDTYEFIKESYITDFVAKQPLQGHEIRAVKSILKDRKVPKRLTMQLAPKSVRFTESTFSPRQRGHLGLDVPRKLTAEEKIIRSEAQKELDSREPGSPEFKSVAADFKYMFPRGRFGIPLPKSKTIGITSSATIEKILALPSLRSLVISDDTKAGIEVKKERAARKAAEEVNRLAEQQIRKERKERLVRTGGLRIPDQPLVAPLSSDWLSRAHATLRANASTTLATTAEGVELRRHDFAKVVPPMEWLNDEIVNGSFNWLDQFINMAAGIKDTKKSTRKCLAMSSFFFKRLQEQGVTRTQRTLRRYGVDKENLLDVDTILLPICEHSHWTLLVIRPSKRTVAHIDSMSATGSQRYINVGLAWLKDFMDDQFVDSEWKVMLHEAPMQTNGYDCGVHTITNGMCVALGLNPIDSYVAEDMPRQRLRIASMLLNGGFKGEFDLRRY</sequence>
<keyword evidence="3" id="KW-0378">Hydrolase</keyword>
<keyword evidence="5" id="KW-0175">Coiled coil</keyword>
<accession>A0A9P7SEA1</accession>
<feature type="compositionally biased region" description="Basic and acidic residues" evidence="6">
    <location>
        <begin position="591"/>
        <end position="600"/>
    </location>
</feature>
<dbReference type="PROSITE" id="PS50600">
    <property type="entry name" value="ULP_PROTEASE"/>
    <property type="match status" value="1"/>
</dbReference>
<feature type="region of interest" description="Disordered" evidence="6">
    <location>
        <begin position="36"/>
        <end position="67"/>
    </location>
</feature>
<organism evidence="8 9">
    <name type="scientific">Claviceps pazoutovae</name>
    <dbReference type="NCBI Taxonomy" id="1649127"/>
    <lineage>
        <taxon>Eukaryota</taxon>
        <taxon>Fungi</taxon>
        <taxon>Dikarya</taxon>
        <taxon>Ascomycota</taxon>
        <taxon>Pezizomycotina</taxon>
        <taxon>Sordariomycetes</taxon>
        <taxon>Hypocreomycetidae</taxon>
        <taxon>Hypocreales</taxon>
        <taxon>Clavicipitaceae</taxon>
        <taxon>Claviceps</taxon>
    </lineage>
</organism>
<feature type="domain" description="Ubiquitin-like protease family profile" evidence="7">
    <location>
        <begin position="878"/>
        <end position="1050"/>
    </location>
</feature>
<dbReference type="InterPro" id="IPR038765">
    <property type="entry name" value="Papain-like_cys_pep_sf"/>
</dbReference>
<dbReference type="EMBL" id="SRPO01000514">
    <property type="protein sequence ID" value="KAG5931856.1"/>
    <property type="molecule type" value="Genomic_DNA"/>
</dbReference>
<feature type="compositionally biased region" description="Basic and acidic residues" evidence="6">
    <location>
        <begin position="57"/>
        <end position="67"/>
    </location>
</feature>
<keyword evidence="2" id="KW-0645">Protease</keyword>
<evidence type="ECO:0000256" key="1">
    <source>
        <dbReference type="ARBA" id="ARBA00005234"/>
    </source>
</evidence>
<reference evidence="8 9" key="1">
    <citation type="journal article" date="2020" name="bioRxiv">
        <title>Whole genome comparisons of ergot fungi reveals the divergence and evolution of species within the genus Claviceps are the result of varying mechanisms driving genome evolution and host range expansion.</title>
        <authorList>
            <person name="Wyka S.A."/>
            <person name="Mondo S.J."/>
            <person name="Liu M."/>
            <person name="Dettman J."/>
            <person name="Nalam V."/>
            <person name="Broders K.D."/>
        </authorList>
    </citation>
    <scope>NUCLEOTIDE SEQUENCE [LARGE SCALE GENOMIC DNA]</scope>
    <source>
        <strain evidence="8 9">CCC 1485</strain>
    </source>
</reference>
<proteinExistence type="inferred from homology"/>
<evidence type="ECO:0000256" key="3">
    <source>
        <dbReference type="ARBA" id="ARBA00022801"/>
    </source>
</evidence>
<evidence type="ECO:0000259" key="7">
    <source>
        <dbReference type="PROSITE" id="PS50600"/>
    </source>
</evidence>
<evidence type="ECO:0000256" key="5">
    <source>
        <dbReference type="SAM" id="Coils"/>
    </source>
</evidence>
<dbReference type="GO" id="GO:0016926">
    <property type="term" value="P:protein desumoylation"/>
    <property type="evidence" value="ECO:0007669"/>
    <property type="project" value="TreeGrafter"/>
</dbReference>
<comment type="caution">
    <text evidence="8">The sequence shown here is derived from an EMBL/GenBank/DDBJ whole genome shotgun (WGS) entry which is preliminary data.</text>
</comment>
<dbReference type="InterPro" id="IPR003653">
    <property type="entry name" value="Peptidase_C48_C"/>
</dbReference>
<dbReference type="GO" id="GO:0006508">
    <property type="term" value="P:proteolysis"/>
    <property type="evidence" value="ECO:0007669"/>
    <property type="project" value="UniProtKB-KW"/>
</dbReference>
<dbReference type="Gene3D" id="3.40.395.10">
    <property type="entry name" value="Adenoviral Proteinase, Chain A"/>
    <property type="match status" value="1"/>
</dbReference>
<dbReference type="OrthoDB" id="1939479at2759"/>
<evidence type="ECO:0000313" key="9">
    <source>
        <dbReference type="Proteomes" id="UP000706124"/>
    </source>
</evidence>
<evidence type="ECO:0000256" key="4">
    <source>
        <dbReference type="ARBA" id="ARBA00022807"/>
    </source>
</evidence>
<gene>
    <name evidence="8" type="ORF">E4U60_005730</name>
</gene>
<dbReference type="AlphaFoldDB" id="A0A9P7SEA1"/>
<feature type="compositionally biased region" description="Polar residues" evidence="6">
    <location>
        <begin position="577"/>
        <end position="590"/>
    </location>
</feature>
<evidence type="ECO:0000256" key="2">
    <source>
        <dbReference type="ARBA" id="ARBA00022670"/>
    </source>
</evidence>